<protein>
    <submittedName>
        <fullName evidence="1">Uncharacterized protein</fullName>
    </submittedName>
</protein>
<reference evidence="1" key="1">
    <citation type="submission" date="2018-11" db="EMBL/GenBank/DDBJ databases">
        <authorList>
            <consortium name="Genoscope - CEA"/>
            <person name="William W."/>
        </authorList>
    </citation>
    <scope>NUCLEOTIDE SEQUENCE</scope>
</reference>
<gene>
    <name evidence="1" type="ORF">BOLC5T31849H</name>
</gene>
<evidence type="ECO:0000313" key="1">
    <source>
        <dbReference type="EMBL" id="VDD44302.1"/>
    </source>
</evidence>
<sequence>MTMPLKVFRTLTWVEALVLHLLGILQTPLTIQLDGQSQNSHQSMETIGNLSLLSLVMWY</sequence>
<organism evidence="1">
    <name type="scientific">Brassica oleracea</name>
    <name type="common">Wild cabbage</name>
    <dbReference type="NCBI Taxonomy" id="3712"/>
    <lineage>
        <taxon>Eukaryota</taxon>
        <taxon>Viridiplantae</taxon>
        <taxon>Streptophyta</taxon>
        <taxon>Embryophyta</taxon>
        <taxon>Tracheophyta</taxon>
        <taxon>Spermatophyta</taxon>
        <taxon>Magnoliopsida</taxon>
        <taxon>eudicotyledons</taxon>
        <taxon>Gunneridae</taxon>
        <taxon>Pentapetalae</taxon>
        <taxon>rosids</taxon>
        <taxon>malvids</taxon>
        <taxon>Brassicales</taxon>
        <taxon>Brassicaceae</taxon>
        <taxon>Brassiceae</taxon>
        <taxon>Brassica</taxon>
    </lineage>
</organism>
<dbReference type="AlphaFoldDB" id="A0A3P6FIZ6"/>
<name>A0A3P6FIZ6_BRAOL</name>
<accession>A0A3P6FIZ6</accession>
<proteinExistence type="predicted"/>
<dbReference type="EMBL" id="LR031877">
    <property type="protein sequence ID" value="VDD44302.1"/>
    <property type="molecule type" value="Genomic_DNA"/>
</dbReference>